<dbReference type="SMART" id="SM00220">
    <property type="entry name" value="S_TKc"/>
    <property type="match status" value="1"/>
</dbReference>
<dbReference type="FunFam" id="1.10.510.10:FF:000624">
    <property type="entry name" value="Mitogen-activated protein kinase"/>
    <property type="match status" value="1"/>
</dbReference>
<dbReference type="InterPro" id="IPR008271">
    <property type="entry name" value="Ser/Thr_kinase_AS"/>
</dbReference>
<keyword evidence="2 8" id="KW-0808">Transferase</keyword>
<dbReference type="InterPro" id="IPR011009">
    <property type="entry name" value="Kinase-like_dom_sf"/>
</dbReference>
<evidence type="ECO:0000256" key="7">
    <source>
        <dbReference type="RuleBase" id="RU000304"/>
    </source>
</evidence>
<dbReference type="InterPro" id="IPR000719">
    <property type="entry name" value="Prot_kinase_dom"/>
</dbReference>
<gene>
    <name evidence="11" type="ORF">HERI1096_LOCUS38871</name>
</gene>
<evidence type="ECO:0000256" key="3">
    <source>
        <dbReference type="ARBA" id="ARBA00022741"/>
    </source>
</evidence>
<keyword evidence="5 6" id="KW-0067">ATP-binding</keyword>
<organism evidence="11">
    <name type="scientific">Haptolina ericina</name>
    <dbReference type="NCBI Taxonomy" id="156174"/>
    <lineage>
        <taxon>Eukaryota</taxon>
        <taxon>Haptista</taxon>
        <taxon>Haptophyta</taxon>
        <taxon>Prymnesiophyceae</taxon>
        <taxon>Prymnesiales</taxon>
        <taxon>Prymnesiaceae</taxon>
        <taxon>Haptolina</taxon>
    </lineage>
</organism>
<comment type="activity regulation">
    <text evidence="8">Activated by threonine and tyrosine phosphorylation.</text>
</comment>
<evidence type="ECO:0000256" key="6">
    <source>
        <dbReference type="PROSITE-ProRule" id="PRU10141"/>
    </source>
</evidence>
<comment type="cofactor">
    <cofactor evidence="8">
        <name>Mg(2+)</name>
        <dbReference type="ChEBI" id="CHEBI:18420"/>
    </cofactor>
</comment>
<dbReference type="EC" id="2.7.11.24" evidence="8"/>
<keyword evidence="1 7" id="KW-0723">Serine/threonine-protein kinase</keyword>
<sequence length="400" mass="44093">MDSDVLVEYAPDRRLGMGGYAVVWRATEQKSGRAVVIKKILDAFTNDTDAQRVFREIMYQRAANHPSLLKLISLWRAANNKDVYMILPCMDTDLSQALRAGMVTKAVQRQFILFQLLCALKYLHSHVLVHRDIKPMNLLLNLDCELVVCDFGLIRSLGSANGENLAATDQVGSRWYRAPEIMLGCTQYGVSVDMWSVGCVMAELMTGKIMLPGSSNSNQLQRIFEVTGMPTPADLEEINSAEAAEILDMVPRNITQKNLAKLVPRTPELALDLLRQLLKLRASERADTAAALSHPYLAAFIHADDKRRIFMEESAAATDPDSSPQFRTPIKDSIRYPSSVYRDYLYKHVIENKAGPAPTSPSSPSPPVCVPGLAISQISAGAAAPPFSPPPDFDEDAMAA</sequence>
<dbReference type="PROSITE" id="PS00107">
    <property type="entry name" value="PROTEIN_KINASE_ATP"/>
    <property type="match status" value="1"/>
</dbReference>
<dbReference type="InterPro" id="IPR003527">
    <property type="entry name" value="MAP_kinase_CS"/>
</dbReference>
<dbReference type="InterPro" id="IPR050117">
    <property type="entry name" value="MAPK"/>
</dbReference>
<keyword evidence="3 6" id="KW-0547">Nucleotide-binding</keyword>
<dbReference type="Gene3D" id="1.10.510.10">
    <property type="entry name" value="Transferase(Phosphotransferase) domain 1"/>
    <property type="match status" value="1"/>
</dbReference>
<evidence type="ECO:0000256" key="5">
    <source>
        <dbReference type="ARBA" id="ARBA00022840"/>
    </source>
</evidence>
<dbReference type="AlphaFoldDB" id="A0A7S3C1I1"/>
<comment type="catalytic activity">
    <reaction evidence="8">
        <text>L-threonyl-[protein] + ATP = O-phospho-L-threonyl-[protein] + ADP + H(+)</text>
        <dbReference type="Rhea" id="RHEA:46608"/>
        <dbReference type="Rhea" id="RHEA-COMP:11060"/>
        <dbReference type="Rhea" id="RHEA-COMP:11605"/>
        <dbReference type="ChEBI" id="CHEBI:15378"/>
        <dbReference type="ChEBI" id="CHEBI:30013"/>
        <dbReference type="ChEBI" id="CHEBI:30616"/>
        <dbReference type="ChEBI" id="CHEBI:61977"/>
        <dbReference type="ChEBI" id="CHEBI:456216"/>
        <dbReference type="EC" id="2.7.11.24"/>
    </reaction>
</comment>
<evidence type="ECO:0000256" key="4">
    <source>
        <dbReference type="ARBA" id="ARBA00022777"/>
    </source>
</evidence>
<dbReference type="Gene3D" id="3.30.200.20">
    <property type="entry name" value="Phosphorylase Kinase, domain 1"/>
    <property type="match status" value="1"/>
</dbReference>
<feature type="binding site" evidence="6">
    <location>
        <position position="39"/>
    </location>
    <ligand>
        <name>ATP</name>
        <dbReference type="ChEBI" id="CHEBI:30616"/>
    </ligand>
</feature>
<keyword evidence="8" id="KW-0460">Magnesium</keyword>
<name>A0A7S3C1I1_9EUKA</name>
<dbReference type="PANTHER" id="PTHR24055">
    <property type="entry name" value="MITOGEN-ACTIVATED PROTEIN KINASE"/>
    <property type="match status" value="1"/>
</dbReference>
<feature type="domain" description="Protein kinase" evidence="10">
    <location>
        <begin position="9"/>
        <end position="297"/>
    </location>
</feature>
<feature type="region of interest" description="Disordered" evidence="9">
    <location>
        <begin position="381"/>
        <end position="400"/>
    </location>
</feature>
<dbReference type="GO" id="GO:0005524">
    <property type="term" value="F:ATP binding"/>
    <property type="evidence" value="ECO:0007669"/>
    <property type="project" value="UniProtKB-UniRule"/>
</dbReference>
<dbReference type="Pfam" id="PF00069">
    <property type="entry name" value="Pkinase"/>
    <property type="match status" value="1"/>
</dbReference>
<evidence type="ECO:0000256" key="2">
    <source>
        <dbReference type="ARBA" id="ARBA00022679"/>
    </source>
</evidence>
<evidence type="ECO:0000256" key="9">
    <source>
        <dbReference type="SAM" id="MobiDB-lite"/>
    </source>
</evidence>
<evidence type="ECO:0000256" key="1">
    <source>
        <dbReference type="ARBA" id="ARBA00022527"/>
    </source>
</evidence>
<dbReference type="GO" id="GO:0004707">
    <property type="term" value="F:MAP kinase activity"/>
    <property type="evidence" value="ECO:0007669"/>
    <property type="project" value="UniProtKB-EC"/>
</dbReference>
<evidence type="ECO:0000259" key="10">
    <source>
        <dbReference type="PROSITE" id="PS50011"/>
    </source>
</evidence>
<protein>
    <recommendedName>
        <fullName evidence="8">Mitogen-activated protein kinase</fullName>
        <ecNumber evidence="8">2.7.11.24</ecNumber>
    </recommendedName>
</protein>
<dbReference type="SUPFAM" id="SSF56112">
    <property type="entry name" value="Protein kinase-like (PK-like)"/>
    <property type="match status" value="1"/>
</dbReference>
<evidence type="ECO:0000256" key="8">
    <source>
        <dbReference type="RuleBase" id="RU361165"/>
    </source>
</evidence>
<proteinExistence type="inferred from homology"/>
<reference evidence="11" key="1">
    <citation type="submission" date="2021-01" db="EMBL/GenBank/DDBJ databases">
        <authorList>
            <person name="Corre E."/>
            <person name="Pelletier E."/>
            <person name="Niang G."/>
            <person name="Scheremetjew M."/>
            <person name="Finn R."/>
            <person name="Kale V."/>
            <person name="Holt S."/>
            <person name="Cochrane G."/>
            <person name="Meng A."/>
            <person name="Brown T."/>
            <person name="Cohen L."/>
        </authorList>
    </citation>
    <scope>NUCLEOTIDE SEQUENCE</scope>
    <source>
        <strain evidence="11">CCMP281</strain>
    </source>
</reference>
<dbReference type="PROSITE" id="PS00108">
    <property type="entry name" value="PROTEIN_KINASE_ST"/>
    <property type="match status" value="1"/>
</dbReference>
<accession>A0A7S3C1I1</accession>
<dbReference type="PROSITE" id="PS01351">
    <property type="entry name" value="MAPK"/>
    <property type="match status" value="1"/>
</dbReference>
<keyword evidence="4 8" id="KW-0418">Kinase</keyword>
<dbReference type="PROSITE" id="PS50011">
    <property type="entry name" value="PROTEIN_KINASE_DOM"/>
    <property type="match status" value="1"/>
</dbReference>
<dbReference type="EMBL" id="HBHX01070422">
    <property type="protein sequence ID" value="CAE0151309.1"/>
    <property type="molecule type" value="Transcribed_RNA"/>
</dbReference>
<comment type="similarity">
    <text evidence="8">Belongs to the protein kinase superfamily. Ser/Thr protein kinase family. MAP kinase subfamily.</text>
</comment>
<dbReference type="InterPro" id="IPR017441">
    <property type="entry name" value="Protein_kinase_ATP_BS"/>
</dbReference>
<evidence type="ECO:0000313" key="11">
    <source>
        <dbReference type="EMBL" id="CAE0151309.1"/>
    </source>
</evidence>